<feature type="compositionally biased region" description="Polar residues" evidence="3">
    <location>
        <begin position="459"/>
        <end position="469"/>
    </location>
</feature>
<dbReference type="GO" id="GO:0000993">
    <property type="term" value="F:RNA polymerase II complex binding"/>
    <property type="evidence" value="ECO:0007669"/>
    <property type="project" value="InterPro"/>
</dbReference>
<evidence type="ECO:0000256" key="2">
    <source>
        <dbReference type="PROSITE-ProRule" id="PRU00042"/>
    </source>
</evidence>
<dbReference type="GO" id="GO:0003729">
    <property type="term" value="F:mRNA binding"/>
    <property type="evidence" value="ECO:0007669"/>
    <property type="project" value="InterPro"/>
</dbReference>
<gene>
    <name evidence="6" type="ORF">CTI12_AA601420</name>
</gene>
<feature type="region of interest" description="Disordered" evidence="3">
    <location>
        <begin position="621"/>
        <end position="653"/>
    </location>
</feature>
<dbReference type="SMART" id="SM00582">
    <property type="entry name" value="RPR"/>
    <property type="match status" value="1"/>
</dbReference>
<feature type="region of interest" description="Disordered" evidence="3">
    <location>
        <begin position="245"/>
        <end position="302"/>
    </location>
</feature>
<feature type="compositionally biased region" description="Low complexity" evidence="3">
    <location>
        <begin position="381"/>
        <end position="390"/>
    </location>
</feature>
<protein>
    <submittedName>
        <fullName evidence="6">Zinc finger, C2H2, ENTH/VHS</fullName>
    </submittedName>
</protein>
<accession>A0A2U1KHN2</accession>
<keyword evidence="2" id="KW-0479">Metal-binding</keyword>
<feature type="domain" description="CID" evidence="5">
    <location>
        <begin position="60"/>
        <end position="188"/>
    </location>
</feature>
<feature type="region of interest" description="Disordered" evidence="3">
    <location>
        <begin position="381"/>
        <end position="545"/>
    </location>
</feature>
<feature type="region of interest" description="Disordered" evidence="3">
    <location>
        <begin position="341"/>
        <end position="363"/>
    </location>
</feature>
<reference evidence="6 7" key="1">
    <citation type="journal article" date="2018" name="Mol. Plant">
        <title>The genome of Artemisia annua provides insight into the evolution of Asteraceae family and artemisinin biosynthesis.</title>
        <authorList>
            <person name="Shen Q."/>
            <person name="Zhang L."/>
            <person name="Liao Z."/>
            <person name="Wang S."/>
            <person name="Yan T."/>
            <person name="Shi P."/>
            <person name="Liu M."/>
            <person name="Fu X."/>
            <person name="Pan Q."/>
            <person name="Wang Y."/>
            <person name="Lv Z."/>
            <person name="Lu X."/>
            <person name="Zhang F."/>
            <person name="Jiang W."/>
            <person name="Ma Y."/>
            <person name="Chen M."/>
            <person name="Hao X."/>
            <person name="Li L."/>
            <person name="Tang Y."/>
            <person name="Lv G."/>
            <person name="Zhou Y."/>
            <person name="Sun X."/>
            <person name="Brodelius P.E."/>
            <person name="Rose J.K.C."/>
            <person name="Tang K."/>
        </authorList>
    </citation>
    <scope>NUCLEOTIDE SEQUENCE [LARGE SCALE GENOMIC DNA]</scope>
    <source>
        <strain evidence="7">cv. Huhao1</strain>
        <tissue evidence="6">Leaf</tissue>
    </source>
</reference>
<feature type="domain" description="C2H2-type" evidence="4">
    <location>
        <begin position="719"/>
        <end position="746"/>
    </location>
</feature>
<feature type="compositionally biased region" description="Polar residues" evidence="3">
    <location>
        <begin position="189"/>
        <end position="198"/>
    </location>
</feature>
<sequence>MEMSRSFDRSVRNPNTAKKPRLEEARSIANGRKQVGGVVVGDGDGEGYEPQSLSEIKLQQNLELVSQYRIALAELTFNSKPIITNLTIIAGENVQAAKAIANAICTQILEVPSDQKLPSLYLLDSIVKNIGRDYIKHFSVKLPEVFCKAYRQVDSALHSGMRHLFGTWKGVFPPQTLQLIDKELGFQSPGNGSSSGLTASRAEPQPQRPGTGRSIHVNPKYLEARQKLQQSNRVKVAASDITTNLISSPEDTGRQDRTAANINPLRGRADPRLKLHAQRDAESDLTHENSGGSYNNFDFGPDISSERVAEQGVEKAWYASGNNSTETPSRLARNSQIKHGLPNYANLRPMNNLTNKGGSEISRSWKNSEEEEYMWDDVTSVSVNPTSSTSSKRDPRLYFDSERPGLENNFQKTQRMQDLGPRLDRESLTSLRSKGSSLTDENGRLGGGRKLLNNAGGLSTSFNGASTIKPSGLADGKAARSQRQINTGLSSQSPQDSFSIRPQISQVHKLQPPSPQLPVKHASFLPPYQPEPVPEFSTESPKTTSVSASPLVSSLLARPKSLVADIPGPPSSSSLLAAVSSIFANKPITSTSSSTHTKPASNNVTNLLSTLVAKGLISASENDQSLSGPTPTSQKVDQPLSGPTSTSQKVSPVVASSLLSTPSTSSELTPSKPVVKSAVTIPPSIDEDIKCLIGFDFKANVIREFHPSVISDLIDDLPHQCSICGLRFKLQERFERHMEWHTLKNSESNTSRSWFSNCDEWVNGPNNESVFEIDGEQMVTADESQIVCVLCGEMFDDHYSPERNKWLFKGATYLKVTSGIVGNSNNGVVVHVNCISEHSLSDLGLANDVKVENDV</sequence>
<dbReference type="GO" id="GO:0005849">
    <property type="term" value="C:mRNA cleavage factor complex"/>
    <property type="evidence" value="ECO:0007669"/>
    <property type="project" value="TreeGrafter"/>
</dbReference>
<evidence type="ECO:0000256" key="1">
    <source>
        <dbReference type="ARBA" id="ARBA00022664"/>
    </source>
</evidence>
<dbReference type="InterPro" id="IPR008942">
    <property type="entry name" value="ENTH_VHS"/>
</dbReference>
<keyword evidence="2" id="KW-0862">Zinc</keyword>
<dbReference type="GO" id="GO:0005737">
    <property type="term" value="C:cytoplasm"/>
    <property type="evidence" value="ECO:0007669"/>
    <property type="project" value="TreeGrafter"/>
</dbReference>
<dbReference type="Proteomes" id="UP000245207">
    <property type="component" value="Unassembled WGS sequence"/>
</dbReference>
<feature type="compositionally biased region" description="Basic and acidic residues" evidence="3">
    <location>
        <begin position="267"/>
        <end position="287"/>
    </location>
</feature>
<dbReference type="CDD" id="cd16982">
    <property type="entry name" value="CID_Pcf11"/>
    <property type="match status" value="1"/>
</dbReference>
<evidence type="ECO:0000259" key="4">
    <source>
        <dbReference type="PROSITE" id="PS50157"/>
    </source>
</evidence>
<name>A0A2U1KHN2_ARTAN</name>
<dbReference type="InterPro" id="IPR013087">
    <property type="entry name" value="Znf_C2H2_type"/>
</dbReference>
<dbReference type="SUPFAM" id="SSF48464">
    <property type="entry name" value="ENTH/VHS domain"/>
    <property type="match status" value="1"/>
</dbReference>
<dbReference type="GO" id="GO:0006369">
    <property type="term" value="P:termination of RNA polymerase II transcription"/>
    <property type="evidence" value="ECO:0007669"/>
    <property type="project" value="InterPro"/>
</dbReference>
<dbReference type="Pfam" id="PF23228">
    <property type="entry name" value="zf_PCFS4"/>
    <property type="match status" value="1"/>
</dbReference>
<dbReference type="OrthoDB" id="2129491at2759"/>
<dbReference type="FunFam" id="1.25.40.90:FF:000023">
    <property type="entry name" value="polyadenylation and cleavage factor homolog 4"/>
    <property type="match status" value="1"/>
</dbReference>
<organism evidence="6 7">
    <name type="scientific">Artemisia annua</name>
    <name type="common">Sweet wormwood</name>
    <dbReference type="NCBI Taxonomy" id="35608"/>
    <lineage>
        <taxon>Eukaryota</taxon>
        <taxon>Viridiplantae</taxon>
        <taxon>Streptophyta</taxon>
        <taxon>Embryophyta</taxon>
        <taxon>Tracheophyta</taxon>
        <taxon>Spermatophyta</taxon>
        <taxon>Magnoliopsida</taxon>
        <taxon>eudicotyledons</taxon>
        <taxon>Gunneridae</taxon>
        <taxon>Pentapetalae</taxon>
        <taxon>asterids</taxon>
        <taxon>campanulids</taxon>
        <taxon>Asterales</taxon>
        <taxon>Asteraceae</taxon>
        <taxon>Asteroideae</taxon>
        <taxon>Anthemideae</taxon>
        <taxon>Artemisiinae</taxon>
        <taxon>Artemisia</taxon>
    </lineage>
</organism>
<dbReference type="PANTHER" id="PTHR15921:SF10">
    <property type="entry name" value="ZINC FINGER, C2H2, ENTH_VHS-RELATED"/>
    <property type="match status" value="1"/>
</dbReference>
<feature type="compositionally biased region" description="Basic and acidic residues" evidence="3">
    <location>
        <begin position="1"/>
        <end position="11"/>
    </location>
</feature>
<comment type="caution">
    <text evidence="6">The sequence shown here is derived from an EMBL/GenBank/DDBJ whole genome shotgun (WGS) entry which is preliminary data.</text>
</comment>
<feature type="compositionally biased region" description="Polar residues" evidence="3">
    <location>
        <begin position="428"/>
        <end position="440"/>
    </location>
</feature>
<dbReference type="AlphaFoldDB" id="A0A2U1KHN2"/>
<dbReference type="Gene3D" id="1.25.40.90">
    <property type="match status" value="1"/>
</dbReference>
<evidence type="ECO:0000313" key="6">
    <source>
        <dbReference type="EMBL" id="PWA36284.1"/>
    </source>
</evidence>
<dbReference type="InterPro" id="IPR057242">
    <property type="entry name" value="PCFS4-like"/>
</dbReference>
<dbReference type="Gene3D" id="3.30.160.60">
    <property type="entry name" value="Classic Zinc Finger"/>
    <property type="match status" value="1"/>
</dbReference>
<feature type="compositionally biased region" description="Polar residues" evidence="3">
    <location>
        <begin position="621"/>
        <end position="649"/>
    </location>
</feature>
<dbReference type="GO" id="GO:0008270">
    <property type="term" value="F:zinc ion binding"/>
    <property type="evidence" value="ECO:0007669"/>
    <property type="project" value="UniProtKB-KW"/>
</dbReference>
<proteinExistence type="predicted"/>
<feature type="compositionally biased region" description="Polar residues" evidence="3">
    <location>
        <begin position="349"/>
        <end position="363"/>
    </location>
</feature>
<evidence type="ECO:0000259" key="5">
    <source>
        <dbReference type="PROSITE" id="PS51391"/>
    </source>
</evidence>
<dbReference type="InterPro" id="IPR006569">
    <property type="entry name" value="CID_dom"/>
</dbReference>
<dbReference type="GO" id="GO:0031124">
    <property type="term" value="P:mRNA 3'-end processing"/>
    <property type="evidence" value="ECO:0007669"/>
    <property type="project" value="InterPro"/>
</dbReference>
<keyword evidence="7" id="KW-1185">Reference proteome</keyword>
<keyword evidence="2" id="KW-0863">Zinc-finger</keyword>
<dbReference type="PROSITE" id="PS50157">
    <property type="entry name" value="ZINC_FINGER_C2H2_2"/>
    <property type="match status" value="1"/>
</dbReference>
<feature type="region of interest" description="Disordered" evidence="3">
    <location>
        <begin position="189"/>
        <end position="216"/>
    </location>
</feature>
<feature type="compositionally biased region" description="Basic and acidic residues" evidence="3">
    <location>
        <begin position="391"/>
        <end position="405"/>
    </location>
</feature>
<dbReference type="EMBL" id="PKPP01018407">
    <property type="protein sequence ID" value="PWA36284.1"/>
    <property type="molecule type" value="Genomic_DNA"/>
</dbReference>
<dbReference type="PANTHER" id="PTHR15921">
    <property type="entry name" value="PRE-MRNA CLEAVAGE COMPLEX II"/>
    <property type="match status" value="1"/>
</dbReference>
<evidence type="ECO:0000256" key="3">
    <source>
        <dbReference type="SAM" id="MobiDB-lite"/>
    </source>
</evidence>
<dbReference type="InterPro" id="IPR045154">
    <property type="entry name" value="PCF11-like"/>
</dbReference>
<dbReference type="STRING" id="35608.A0A2U1KHN2"/>
<feature type="region of interest" description="Disordered" evidence="3">
    <location>
        <begin position="1"/>
        <end position="28"/>
    </location>
</feature>
<keyword evidence="1" id="KW-0507">mRNA processing</keyword>
<dbReference type="Pfam" id="PF04818">
    <property type="entry name" value="CID"/>
    <property type="match status" value="1"/>
</dbReference>
<evidence type="ECO:0000313" key="7">
    <source>
        <dbReference type="Proteomes" id="UP000245207"/>
    </source>
</evidence>
<dbReference type="InterPro" id="IPR047415">
    <property type="entry name" value="Pcf11_CID"/>
</dbReference>
<feature type="compositionally biased region" description="Polar residues" evidence="3">
    <location>
        <begin position="481"/>
        <end position="508"/>
    </location>
</feature>
<dbReference type="PROSITE" id="PS51391">
    <property type="entry name" value="CID"/>
    <property type="match status" value="1"/>
</dbReference>
<dbReference type="PROSITE" id="PS00028">
    <property type="entry name" value="ZINC_FINGER_C2H2_1"/>
    <property type="match status" value="1"/>
</dbReference>